<gene>
    <name evidence="8" type="ORF">RR48_01518</name>
</gene>
<dbReference type="Gene3D" id="2.40.10.10">
    <property type="entry name" value="Trypsin-like serine proteases"/>
    <property type="match status" value="1"/>
</dbReference>
<dbReference type="Proteomes" id="UP000053240">
    <property type="component" value="Unassembled WGS sequence"/>
</dbReference>
<evidence type="ECO:0000256" key="1">
    <source>
        <dbReference type="ARBA" id="ARBA00007664"/>
    </source>
</evidence>
<dbReference type="CDD" id="cd00190">
    <property type="entry name" value="Tryp_SPc"/>
    <property type="match status" value="1"/>
</dbReference>
<comment type="similarity">
    <text evidence="1">Belongs to the peptidase S1 family.</text>
</comment>
<dbReference type="InterPro" id="IPR050430">
    <property type="entry name" value="Peptidase_S1"/>
</dbReference>
<keyword evidence="9" id="KW-1185">Reference proteome</keyword>
<keyword evidence="4 6" id="KW-0720">Serine protease</keyword>
<protein>
    <submittedName>
        <fullName evidence="8">Trypsin CFT-1</fullName>
    </submittedName>
</protein>
<dbReference type="GO" id="GO:0006508">
    <property type="term" value="P:proteolysis"/>
    <property type="evidence" value="ECO:0007669"/>
    <property type="project" value="UniProtKB-KW"/>
</dbReference>
<dbReference type="InterPro" id="IPR001254">
    <property type="entry name" value="Trypsin_dom"/>
</dbReference>
<keyword evidence="2 6" id="KW-0645">Protease</keyword>
<dbReference type="PRINTS" id="PR00722">
    <property type="entry name" value="CHYMOTRYPSIN"/>
</dbReference>
<evidence type="ECO:0000256" key="5">
    <source>
        <dbReference type="ARBA" id="ARBA00023157"/>
    </source>
</evidence>
<dbReference type="PROSITE" id="PS00134">
    <property type="entry name" value="TRYPSIN_HIS"/>
    <property type="match status" value="1"/>
</dbReference>
<keyword evidence="3 6" id="KW-0378">Hydrolase</keyword>
<dbReference type="InterPro" id="IPR043504">
    <property type="entry name" value="Peptidase_S1_PA_chymotrypsin"/>
</dbReference>
<dbReference type="EMBL" id="KQ460409">
    <property type="protein sequence ID" value="KPJ14943.1"/>
    <property type="molecule type" value="Genomic_DNA"/>
</dbReference>
<organism evidence="8 9">
    <name type="scientific">Papilio machaon</name>
    <name type="common">Old World swallowtail butterfly</name>
    <dbReference type="NCBI Taxonomy" id="76193"/>
    <lineage>
        <taxon>Eukaryota</taxon>
        <taxon>Metazoa</taxon>
        <taxon>Ecdysozoa</taxon>
        <taxon>Arthropoda</taxon>
        <taxon>Hexapoda</taxon>
        <taxon>Insecta</taxon>
        <taxon>Pterygota</taxon>
        <taxon>Neoptera</taxon>
        <taxon>Endopterygota</taxon>
        <taxon>Lepidoptera</taxon>
        <taxon>Glossata</taxon>
        <taxon>Ditrysia</taxon>
        <taxon>Papilionoidea</taxon>
        <taxon>Papilionidae</taxon>
        <taxon>Papilioninae</taxon>
        <taxon>Papilio</taxon>
    </lineage>
</organism>
<feature type="domain" description="Peptidase S1" evidence="7">
    <location>
        <begin position="53"/>
        <end position="289"/>
    </location>
</feature>
<dbReference type="PANTHER" id="PTHR24276">
    <property type="entry name" value="POLYSERASE-RELATED"/>
    <property type="match status" value="1"/>
</dbReference>
<dbReference type="InterPro" id="IPR033116">
    <property type="entry name" value="TRYPSIN_SER"/>
</dbReference>
<sequence length="289" mass="31397">MATTARIAYYTLTWERRFDGGGNAEEEEILFFCASLSLSIKAVACSATQVNRIVGGEPTTIEKYPIIVQVEHLIGLNVFSQMCAGSVLTRRTILSAAHCFDVGPTSQQRYRIRAGSSNRNVGGIIRQVAIIFNHPTWGLNDYDGDASLLFLESPLEYTDVIKQATIVASGFVAPDNLPITHIGWGMTSFPGDRAEVLQEVRVFSINNDLCRERYEAHDPPRVVTTNMICAGILDVGGKGPCWGDSGGPVFFENIVIGIVAWGEGCANKTTPGVNTAVSSYTTWIVENAI</sequence>
<dbReference type="SUPFAM" id="SSF50494">
    <property type="entry name" value="Trypsin-like serine proteases"/>
    <property type="match status" value="1"/>
</dbReference>
<evidence type="ECO:0000256" key="3">
    <source>
        <dbReference type="ARBA" id="ARBA00022801"/>
    </source>
</evidence>
<reference evidence="8 9" key="1">
    <citation type="journal article" date="2015" name="Nat. Commun.">
        <title>Outbred genome sequencing and CRISPR/Cas9 gene editing in butterflies.</title>
        <authorList>
            <person name="Li X."/>
            <person name="Fan D."/>
            <person name="Zhang W."/>
            <person name="Liu G."/>
            <person name="Zhang L."/>
            <person name="Zhao L."/>
            <person name="Fang X."/>
            <person name="Chen L."/>
            <person name="Dong Y."/>
            <person name="Chen Y."/>
            <person name="Ding Y."/>
            <person name="Zhao R."/>
            <person name="Feng M."/>
            <person name="Zhu Y."/>
            <person name="Feng Y."/>
            <person name="Jiang X."/>
            <person name="Zhu D."/>
            <person name="Xiang H."/>
            <person name="Feng X."/>
            <person name="Li S."/>
            <person name="Wang J."/>
            <person name="Zhang G."/>
            <person name="Kronforst M.R."/>
            <person name="Wang W."/>
        </authorList>
    </citation>
    <scope>NUCLEOTIDE SEQUENCE [LARGE SCALE GENOMIC DNA]</scope>
    <source>
        <strain evidence="8">Ya'a_city_454_Pm</strain>
        <tissue evidence="8">Whole body</tissue>
    </source>
</reference>
<dbReference type="InParanoid" id="A0A0N1PGP3"/>
<dbReference type="AlphaFoldDB" id="A0A0N1PGP3"/>
<evidence type="ECO:0000313" key="9">
    <source>
        <dbReference type="Proteomes" id="UP000053240"/>
    </source>
</evidence>
<evidence type="ECO:0000313" key="8">
    <source>
        <dbReference type="EMBL" id="KPJ14943.1"/>
    </source>
</evidence>
<dbReference type="GO" id="GO:0004252">
    <property type="term" value="F:serine-type endopeptidase activity"/>
    <property type="evidence" value="ECO:0007669"/>
    <property type="project" value="InterPro"/>
</dbReference>
<dbReference type="PROSITE" id="PS50240">
    <property type="entry name" value="TRYPSIN_DOM"/>
    <property type="match status" value="1"/>
</dbReference>
<dbReference type="InterPro" id="IPR001314">
    <property type="entry name" value="Peptidase_S1A"/>
</dbReference>
<dbReference type="PANTHER" id="PTHR24276:SF94">
    <property type="entry name" value="AT20289P-RELATED"/>
    <property type="match status" value="1"/>
</dbReference>
<dbReference type="InterPro" id="IPR009003">
    <property type="entry name" value="Peptidase_S1_PA"/>
</dbReference>
<evidence type="ECO:0000256" key="6">
    <source>
        <dbReference type="RuleBase" id="RU363034"/>
    </source>
</evidence>
<accession>A0A0N1PGP3</accession>
<dbReference type="PROSITE" id="PS00135">
    <property type="entry name" value="TRYPSIN_SER"/>
    <property type="match status" value="1"/>
</dbReference>
<name>A0A0N1PGP3_PAPMA</name>
<dbReference type="STRING" id="76193.A0A0N1PGP3"/>
<keyword evidence="5" id="KW-1015">Disulfide bond</keyword>
<dbReference type="InterPro" id="IPR018114">
    <property type="entry name" value="TRYPSIN_HIS"/>
</dbReference>
<evidence type="ECO:0000256" key="2">
    <source>
        <dbReference type="ARBA" id="ARBA00022670"/>
    </source>
</evidence>
<dbReference type="SMART" id="SM00020">
    <property type="entry name" value="Tryp_SPc"/>
    <property type="match status" value="1"/>
</dbReference>
<dbReference type="Pfam" id="PF00089">
    <property type="entry name" value="Trypsin"/>
    <property type="match status" value="1"/>
</dbReference>
<evidence type="ECO:0000256" key="4">
    <source>
        <dbReference type="ARBA" id="ARBA00022825"/>
    </source>
</evidence>
<proteinExistence type="inferred from homology"/>
<evidence type="ECO:0000259" key="7">
    <source>
        <dbReference type="PROSITE" id="PS50240"/>
    </source>
</evidence>